<evidence type="ECO:0000313" key="9">
    <source>
        <dbReference type="EMBL" id="MDP4575675.1"/>
    </source>
</evidence>
<evidence type="ECO:0000256" key="4">
    <source>
        <dbReference type="ARBA" id="ARBA00022692"/>
    </source>
</evidence>
<keyword evidence="3" id="KW-1003">Cell membrane</keyword>
<accession>A0ABT9HRN9</accession>
<reference evidence="9 10" key="1">
    <citation type="submission" date="2023-08" db="EMBL/GenBank/DDBJ databases">
        <title>genomic of G39.</title>
        <authorList>
            <person name="Wang Y."/>
        </authorList>
    </citation>
    <scope>NUCLEOTIDE SEQUENCE [LARGE SCALE GENOMIC DNA]</scope>
    <source>
        <strain evidence="9 10">G39</strain>
    </source>
</reference>
<comment type="similarity">
    <text evidence="2 7">Belongs to the MgtC/SapB family.</text>
</comment>
<dbReference type="EMBL" id="JAVAIM010000001">
    <property type="protein sequence ID" value="MDP4575675.1"/>
    <property type="molecule type" value="Genomic_DNA"/>
</dbReference>
<evidence type="ECO:0000256" key="3">
    <source>
        <dbReference type="ARBA" id="ARBA00022475"/>
    </source>
</evidence>
<comment type="caution">
    <text evidence="9">The sequence shown here is derived from an EMBL/GenBank/DDBJ whole genome shotgun (WGS) entry which is preliminary data.</text>
</comment>
<protein>
    <recommendedName>
        <fullName evidence="7">Protein MgtC</fullName>
    </recommendedName>
</protein>
<keyword evidence="6 7" id="KW-0472">Membrane</keyword>
<proteinExistence type="inferred from homology"/>
<evidence type="ECO:0000256" key="2">
    <source>
        <dbReference type="ARBA" id="ARBA00009298"/>
    </source>
</evidence>
<dbReference type="InterPro" id="IPR003416">
    <property type="entry name" value="MgtC/SapB/SrpB/YhiD_fam"/>
</dbReference>
<evidence type="ECO:0000256" key="6">
    <source>
        <dbReference type="ARBA" id="ARBA00023136"/>
    </source>
</evidence>
<comment type="subcellular location">
    <subcellularLocation>
        <location evidence="7">Cell inner membrane</location>
        <topology evidence="7">Multi-pass membrane protein</topology>
    </subcellularLocation>
    <subcellularLocation>
        <location evidence="1">Cell membrane</location>
        <topology evidence="1">Multi-pass membrane protein</topology>
    </subcellularLocation>
</comment>
<evidence type="ECO:0000256" key="5">
    <source>
        <dbReference type="ARBA" id="ARBA00022989"/>
    </source>
</evidence>
<feature type="transmembrane region" description="Helical" evidence="7">
    <location>
        <begin position="108"/>
        <end position="141"/>
    </location>
</feature>
<dbReference type="RefSeq" id="WP_305932934.1">
    <property type="nucleotide sequence ID" value="NZ_JAVAIM010000001.1"/>
</dbReference>
<keyword evidence="7" id="KW-0997">Cell inner membrane</keyword>
<evidence type="ECO:0000259" key="8">
    <source>
        <dbReference type="Pfam" id="PF02308"/>
    </source>
</evidence>
<feature type="transmembrane region" description="Helical" evidence="7">
    <location>
        <begin position="42"/>
        <end position="60"/>
    </location>
</feature>
<gene>
    <name evidence="9" type="ORF">Q9K02_11045</name>
</gene>
<feature type="domain" description="MgtC/SapB/SrpB/YhiD N-terminal" evidence="8">
    <location>
        <begin position="19"/>
        <end position="146"/>
    </location>
</feature>
<evidence type="ECO:0000256" key="7">
    <source>
        <dbReference type="RuleBase" id="RU365041"/>
    </source>
</evidence>
<dbReference type="Proteomes" id="UP001240639">
    <property type="component" value="Unassembled WGS sequence"/>
</dbReference>
<dbReference type="InterPro" id="IPR049177">
    <property type="entry name" value="MgtC_SapB_SrpB_YhiD_N"/>
</dbReference>
<keyword evidence="4 7" id="KW-0812">Transmembrane</keyword>
<dbReference type="PRINTS" id="PR01837">
    <property type="entry name" value="MGTCSAPBPROT"/>
</dbReference>
<keyword evidence="10" id="KW-1185">Reference proteome</keyword>
<evidence type="ECO:0000313" key="10">
    <source>
        <dbReference type="Proteomes" id="UP001240639"/>
    </source>
</evidence>
<feature type="transmembrane region" description="Helical" evidence="7">
    <location>
        <begin position="15"/>
        <end position="35"/>
    </location>
</feature>
<dbReference type="PANTHER" id="PTHR33778">
    <property type="entry name" value="PROTEIN MGTC"/>
    <property type="match status" value="1"/>
</dbReference>
<dbReference type="PANTHER" id="PTHR33778:SF1">
    <property type="entry name" value="MAGNESIUM TRANSPORTER YHID-RELATED"/>
    <property type="match status" value="1"/>
</dbReference>
<keyword evidence="5 7" id="KW-1133">Transmembrane helix</keyword>
<name>A0ABT9HRN9_9SPHN</name>
<dbReference type="Pfam" id="PF02308">
    <property type="entry name" value="MgtC"/>
    <property type="match status" value="1"/>
</dbReference>
<organism evidence="9 10">
    <name type="scientific">Qipengyuania profundimaris</name>
    <dbReference type="NCBI Taxonomy" id="3067652"/>
    <lineage>
        <taxon>Bacteria</taxon>
        <taxon>Pseudomonadati</taxon>
        <taxon>Pseudomonadota</taxon>
        <taxon>Alphaproteobacteria</taxon>
        <taxon>Sphingomonadales</taxon>
        <taxon>Erythrobacteraceae</taxon>
        <taxon>Qipengyuania</taxon>
    </lineage>
</organism>
<sequence>MTDMLHPSSLSWFDVAWRLGAATLFPLIVGLERFFHKKPIDFRPFVIISVAACGLLIGSIELLQSSNDSQAQIDPTRVIEGVITGIGFIGAGAMFREGNYVQGAGSAASIWCAGAIGLVCGMGELWLGAIVSIIVFLLLIVSRPFTERWDPGSTKGTDTE</sequence>
<evidence type="ECO:0000256" key="1">
    <source>
        <dbReference type="ARBA" id="ARBA00004651"/>
    </source>
</evidence>